<dbReference type="EMBL" id="CAAALY010050165">
    <property type="protein sequence ID" value="VEL21209.1"/>
    <property type="molecule type" value="Genomic_DNA"/>
</dbReference>
<comment type="caution">
    <text evidence="2">The sequence shown here is derived from an EMBL/GenBank/DDBJ whole genome shotgun (WGS) entry which is preliminary data.</text>
</comment>
<evidence type="ECO:0000256" key="1">
    <source>
        <dbReference type="SAM" id="MobiDB-lite"/>
    </source>
</evidence>
<keyword evidence="3" id="KW-1185">Reference proteome</keyword>
<proteinExistence type="predicted"/>
<feature type="region of interest" description="Disordered" evidence="1">
    <location>
        <begin position="283"/>
        <end position="310"/>
    </location>
</feature>
<sequence length="334" mass="37328">MKESTQLNHFCISSEPHSGIDAARSCLLVLLRKICFNLFSLDFYDAAADILSFIISCVLKQSASDQDYQSFSPRIVNAMWSSLFGTLDHLIKSQSRLWYLTKKPKSQREESNVFNILSLYKQLVISTGSYVDVLFSKSTAIRSDTATAICSFSKDWLPKLSNMLASTSGDNLTFWIPILSTTVFFYALYNFSPDLGDLLSDLAECHKRVCSDDVCPSKNSPPWPAVLTDVLITLSTDPCSLFRTIIHSSFSCLISQYEAHVLSADQNTSPVLSLIIDALKAPSSNEPTQSDIDLKDAEMNERDPEEALDSDFGVSGDEPYKFPLICCADEYFYY</sequence>
<dbReference type="InterPro" id="IPR007015">
    <property type="entry name" value="DNA_pol_V/MYBBP1A"/>
</dbReference>
<evidence type="ECO:0000313" key="3">
    <source>
        <dbReference type="Proteomes" id="UP000784294"/>
    </source>
</evidence>
<dbReference type="InterPro" id="IPR016024">
    <property type="entry name" value="ARM-type_fold"/>
</dbReference>
<reference evidence="2" key="1">
    <citation type="submission" date="2018-11" db="EMBL/GenBank/DDBJ databases">
        <authorList>
            <consortium name="Pathogen Informatics"/>
        </authorList>
    </citation>
    <scope>NUCLEOTIDE SEQUENCE</scope>
</reference>
<dbReference type="AlphaFoldDB" id="A0A3S5CHA3"/>
<feature type="compositionally biased region" description="Basic and acidic residues" evidence="1">
    <location>
        <begin position="292"/>
        <end position="302"/>
    </location>
</feature>
<organism evidence="2 3">
    <name type="scientific">Protopolystoma xenopodis</name>
    <dbReference type="NCBI Taxonomy" id="117903"/>
    <lineage>
        <taxon>Eukaryota</taxon>
        <taxon>Metazoa</taxon>
        <taxon>Spiralia</taxon>
        <taxon>Lophotrochozoa</taxon>
        <taxon>Platyhelminthes</taxon>
        <taxon>Monogenea</taxon>
        <taxon>Polyopisthocotylea</taxon>
        <taxon>Polystomatidea</taxon>
        <taxon>Polystomatidae</taxon>
        <taxon>Protopolystoma</taxon>
    </lineage>
</organism>
<dbReference type="Proteomes" id="UP000784294">
    <property type="component" value="Unassembled WGS sequence"/>
</dbReference>
<accession>A0A3S5CHA3</accession>
<dbReference type="GO" id="GO:0005730">
    <property type="term" value="C:nucleolus"/>
    <property type="evidence" value="ECO:0007669"/>
    <property type="project" value="InterPro"/>
</dbReference>
<dbReference type="Pfam" id="PF04931">
    <property type="entry name" value="DNA_pol_phi"/>
    <property type="match status" value="1"/>
</dbReference>
<gene>
    <name evidence="2" type="ORF">PXEA_LOCUS14649</name>
</gene>
<dbReference type="GO" id="GO:0006355">
    <property type="term" value="P:regulation of DNA-templated transcription"/>
    <property type="evidence" value="ECO:0007669"/>
    <property type="project" value="InterPro"/>
</dbReference>
<protein>
    <submittedName>
        <fullName evidence="2">Uncharacterized protein</fullName>
    </submittedName>
</protein>
<name>A0A3S5CHA3_9PLAT</name>
<dbReference type="GO" id="GO:0003677">
    <property type="term" value="F:DNA binding"/>
    <property type="evidence" value="ECO:0007669"/>
    <property type="project" value="InterPro"/>
</dbReference>
<dbReference type="SUPFAM" id="SSF48371">
    <property type="entry name" value="ARM repeat"/>
    <property type="match status" value="1"/>
</dbReference>
<evidence type="ECO:0000313" key="2">
    <source>
        <dbReference type="EMBL" id="VEL21209.1"/>
    </source>
</evidence>